<dbReference type="GO" id="GO:0003697">
    <property type="term" value="F:single-stranded DNA binding"/>
    <property type="evidence" value="ECO:0007669"/>
    <property type="project" value="UniProtKB-ARBA"/>
</dbReference>
<dbReference type="GO" id="GO:0005662">
    <property type="term" value="C:DNA replication factor A complex"/>
    <property type="evidence" value="ECO:0007669"/>
    <property type="project" value="UniProtKB-ARBA"/>
</dbReference>
<evidence type="ECO:0000259" key="11">
    <source>
        <dbReference type="Pfam" id="PF01336"/>
    </source>
</evidence>
<dbReference type="Pfam" id="PF16900">
    <property type="entry name" value="REPA_OB_2"/>
    <property type="match status" value="1"/>
</dbReference>
<dbReference type="InterPro" id="IPR047192">
    <property type="entry name" value="Euk_RPA1_DBD_C"/>
</dbReference>
<dbReference type="AlphaFoldDB" id="A0A9W6WI49"/>
<dbReference type="Gene3D" id="2.40.50.140">
    <property type="entry name" value="Nucleic acid-binding proteins"/>
    <property type="match status" value="4"/>
</dbReference>
<gene>
    <name evidence="14" type="ORF">Cboi02_000306500</name>
</gene>
<organism evidence="14 15">
    <name type="scientific">Candida boidinii</name>
    <name type="common">Yeast</name>
    <dbReference type="NCBI Taxonomy" id="5477"/>
    <lineage>
        <taxon>Eukaryota</taxon>
        <taxon>Fungi</taxon>
        <taxon>Dikarya</taxon>
        <taxon>Ascomycota</taxon>
        <taxon>Saccharomycotina</taxon>
        <taxon>Pichiomycetes</taxon>
        <taxon>Pichiales</taxon>
        <taxon>Pichiaceae</taxon>
        <taxon>Ogataea</taxon>
        <taxon>Ogataea/Candida clade</taxon>
    </lineage>
</organism>
<dbReference type="Pfam" id="PF08646">
    <property type="entry name" value="Rep_fac-A_C"/>
    <property type="match status" value="1"/>
</dbReference>
<feature type="region of interest" description="Disordered" evidence="10">
    <location>
        <begin position="139"/>
        <end position="162"/>
    </location>
</feature>
<dbReference type="Pfam" id="PF01336">
    <property type="entry name" value="tRNA_anti-codon"/>
    <property type="match status" value="1"/>
</dbReference>
<feature type="domain" description="OB" evidence="11">
    <location>
        <begin position="184"/>
        <end position="251"/>
    </location>
</feature>
<evidence type="ECO:0000256" key="5">
    <source>
        <dbReference type="ARBA" id="ARBA00022771"/>
    </source>
</evidence>
<dbReference type="CDD" id="cd04475">
    <property type="entry name" value="RPA1_DBD_B"/>
    <property type="match status" value="1"/>
</dbReference>
<reference evidence="14" key="1">
    <citation type="submission" date="2023-04" db="EMBL/GenBank/DDBJ databases">
        <title>Candida boidinii NBRC 10035.</title>
        <authorList>
            <person name="Ichikawa N."/>
            <person name="Sato H."/>
            <person name="Tonouchi N."/>
        </authorList>
    </citation>
    <scope>NUCLEOTIDE SEQUENCE</scope>
    <source>
        <strain evidence="14">NBRC 10035</strain>
    </source>
</reference>
<dbReference type="GO" id="GO:0006310">
    <property type="term" value="P:DNA recombination"/>
    <property type="evidence" value="ECO:0007669"/>
    <property type="project" value="InterPro"/>
</dbReference>
<dbReference type="SUPFAM" id="SSF50249">
    <property type="entry name" value="Nucleic acid-binding proteins"/>
    <property type="match status" value="4"/>
</dbReference>
<proteinExistence type="inferred from homology"/>
<evidence type="ECO:0000256" key="8">
    <source>
        <dbReference type="ARBA" id="ARBA00023242"/>
    </source>
</evidence>
<dbReference type="CDD" id="cd04474">
    <property type="entry name" value="RPA1_DBD_A"/>
    <property type="match status" value="1"/>
</dbReference>
<keyword evidence="6 9" id="KW-0862">Zinc</keyword>
<evidence type="ECO:0000259" key="12">
    <source>
        <dbReference type="Pfam" id="PF08646"/>
    </source>
</evidence>
<protein>
    <recommendedName>
        <fullName evidence="9">Replication protein A subunit</fullName>
    </recommendedName>
</protein>
<dbReference type="FunFam" id="2.40.50.140:FF:000090">
    <property type="entry name" value="Replication protein A subunit"/>
    <property type="match status" value="1"/>
</dbReference>
<comment type="subunit">
    <text evidence="9">Component of the heterotrimeric canonical replication protein A complex (RPA).</text>
</comment>
<dbReference type="InterPro" id="IPR004365">
    <property type="entry name" value="NA-bd_OB_tRNA"/>
</dbReference>
<dbReference type="InterPro" id="IPR013955">
    <property type="entry name" value="Rep_factor-A_C"/>
</dbReference>
<keyword evidence="5 9" id="KW-0863">Zinc-finger</keyword>
<evidence type="ECO:0000256" key="10">
    <source>
        <dbReference type="SAM" id="MobiDB-lite"/>
    </source>
</evidence>
<keyword evidence="4 9" id="KW-0479">Metal-binding</keyword>
<name>A0A9W6WI49_CANBO</name>
<evidence type="ECO:0000256" key="3">
    <source>
        <dbReference type="ARBA" id="ARBA00022705"/>
    </source>
</evidence>
<dbReference type="EMBL" id="BSXN01001000">
    <property type="protein sequence ID" value="GME71059.1"/>
    <property type="molecule type" value="Genomic_DNA"/>
</dbReference>
<dbReference type="PANTHER" id="PTHR47165:SF4">
    <property type="entry name" value="OS03G0429900 PROTEIN"/>
    <property type="match status" value="1"/>
</dbReference>
<dbReference type="GO" id="GO:0008270">
    <property type="term" value="F:zinc ion binding"/>
    <property type="evidence" value="ECO:0007669"/>
    <property type="project" value="UniProtKB-KW"/>
</dbReference>
<evidence type="ECO:0000256" key="9">
    <source>
        <dbReference type="RuleBase" id="RU364130"/>
    </source>
</evidence>
<dbReference type="InterPro" id="IPR004591">
    <property type="entry name" value="Rfa1"/>
</dbReference>
<evidence type="ECO:0000256" key="1">
    <source>
        <dbReference type="ARBA" id="ARBA00004123"/>
    </source>
</evidence>
<evidence type="ECO:0000313" key="15">
    <source>
        <dbReference type="Proteomes" id="UP001165120"/>
    </source>
</evidence>
<evidence type="ECO:0000256" key="4">
    <source>
        <dbReference type="ARBA" id="ARBA00022723"/>
    </source>
</evidence>
<accession>A0A9W6WI49</accession>
<feature type="domain" description="Replication factor A C-terminal" evidence="12">
    <location>
        <begin position="452"/>
        <end position="598"/>
    </location>
</feature>
<comment type="similarity">
    <text evidence="2 9">Belongs to the replication factor A protein 1 family.</text>
</comment>
<evidence type="ECO:0000313" key="14">
    <source>
        <dbReference type="EMBL" id="GME71059.1"/>
    </source>
</evidence>
<dbReference type="GO" id="GO:0006260">
    <property type="term" value="P:DNA replication"/>
    <property type="evidence" value="ECO:0007669"/>
    <property type="project" value="UniProtKB-KW"/>
</dbReference>
<comment type="subcellular location">
    <subcellularLocation>
        <location evidence="1 9">Nucleus</location>
    </subcellularLocation>
</comment>
<keyword evidence="15" id="KW-1185">Reference proteome</keyword>
<dbReference type="GO" id="GO:0000781">
    <property type="term" value="C:chromosome, telomeric region"/>
    <property type="evidence" value="ECO:0007669"/>
    <property type="project" value="UniProtKB-ARBA"/>
</dbReference>
<dbReference type="CDD" id="cd04476">
    <property type="entry name" value="RPA1_DBD_C"/>
    <property type="match status" value="1"/>
</dbReference>
<dbReference type="FunFam" id="2.40.50.140:FF:000064">
    <property type="entry name" value="Replication protein A subunit"/>
    <property type="match status" value="1"/>
</dbReference>
<dbReference type="Proteomes" id="UP001165120">
    <property type="component" value="Unassembled WGS sequence"/>
</dbReference>
<keyword evidence="8 9" id="KW-0539">Nucleus</keyword>
<evidence type="ECO:0000259" key="13">
    <source>
        <dbReference type="Pfam" id="PF16900"/>
    </source>
</evidence>
<evidence type="ECO:0000256" key="6">
    <source>
        <dbReference type="ARBA" id="ARBA00022833"/>
    </source>
</evidence>
<dbReference type="InterPro" id="IPR012340">
    <property type="entry name" value="NA-bd_OB-fold"/>
</dbReference>
<sequence length="607" mass="68629">MSAVPTPGSILKQYQTQTPFEPIILQSQQHKLISADEEGHQRIRFMLNDGKNSINAMFKPDSSGQTSIENLTKYCYLKISDLQLTHTSSKRFLVFERAEVVGQGEKPDAVYPVIDSVLNEHPEWDMTGGLQGQAAVKQNSENGGAMSVEPSPAPELRKKPSSKPDFVGEIYSIDQLSPYQSKWTIKARVSFKGQMRTYHNSKGDGKLFNCNFLDETGEIRATGFNDAADKFYDLLQEGKVYYISRCRMNSAKPQFSNLKHQYELQFDRDTQIEECDDDNNVPKLHFDFVPLNEIQNLDPNAIIDVIGVLKDVKELKEITARSTGKPFNRRDVVIVDPSHFAMNISLWNKDAVEFNLPSGSVVALKGAKVQDFGGRSLSLTPSGSITFNPDTPESHKLKGWYDSQGVNENFKSLKQEDGPARSSLNSVPAILERKTIRQAEMENLGHTSNQDFFNLKATITYLKTDNFSYPACLNDGCNRKVLEQPDGTWRCEKCQANHDHPNHRYILTCSVLDETGQLWLTLFDNEATKLIGMSAGDLIQLKENENTSFKKLIDTHISMKEFAFRIRARLDEYNGQERVRYTVSGLSELDFKNESEALCKKLDEILI</sequence>
<evidence type="ECO:0000256" key="2">
    <source>
        <dbReference type="ARBA" id="ARBA00005690"/>
    </source>
</evidence>
<evidence type="ECO:0000256" key="7">
    <source>
        <dbReference type="ARBA" id="ARBA00023125"/>
    </source>
</evidence>
<dbReference type="PANTHER" id="PTHR47165">
    <property type="entry name" value="OS03G0429900 PROTEIN"/>
    <property type="match status" value="1"/>
</dbReference>
<dbReference type="InterPro" id="IPR031657">
    <property type="entry name" value="REPA_OB_2"/>
</dbReference>
<keyword evidence="7 9" id="KW-0238">DNA-binding</keyword>
<dbReference type="GO" id="GO:0007004">
    <property type="term" value="P:telomere maintenance via telomerase"/>
    <property type="evidence" value="ECO:0007669"/>
    <property type="project" value="UniProtKB-ARBA"/>
</dbReference>
<comment type="function">
    <text evidence="9">As part of the replication protein A (RPA/RP-A), a single-stranded DNA-binding heterotrimeric complex, may play an essential role in DNA replication, recombination and repair. Binds and stabilizes single-stranded DNA intermediates, preventing complementary DNA reannealing and recruiting different proteins involved in DNA metabolism.</text>
</comment>
<feature type="domain" description="Replication protein A OB" evidence="13">
    <location>
        <begin position="291"/>
        <end position="388"/>
    </location>
</feature>
<keyword evidence="3 9" id="KW-0235">DNA replication</keyword>
<comment type="caution">
    <text evidence="14">The sequence shown here is derived from an EMBL/GenBank/DDBJ whole genome shotgun (WGS) entry which is preliminary data.</text>
</comment>
<dbReference type="GO" id="GO:0006281">
    <property type="term" value="P:DNA repair"/>
    <property type="evidence" value="ECO:0007669"/>
    <property type="project" value="InterPro"/>
</dbReference>
<dbReference type="NCBIfam" id="TIGR00617">
    <property type="entry name" value="rpa1"/>
    <property type="match status" value="1"/>
</dbReference>
<dbReference type="FunFam" id="2.40.50.140:FF:000041">
    <property type="entry name" value="Replication protein A subunit"/>
    <property type="match status" value="1"/>
</dbReference>